<dbReference type="InterPro" id="IPR036388">
    <property type="entry name" value="WH-like_DNA-bd_sf"/>
</dbReference>
<dbReference type="InterPro" id="IPR007627">
    <property type="entry name" value="RNA_pol_sigma70_r2"/>
</dbReference>
<name>A0A177KAF8_9MICO</name>
<dbReference type="GO" id="GO:0006352">
    <property type="term" value="P:DNA-templated transcription initiation"/>
    <property type="evidence" value="ECO:0007669"/>
    <property type="project" value="InterPro"/>
</dbReference>
<dbReference type="InterPro" id="IPR014284">
    <property type="entry name" value="RNA_pol_sigma-70_dom"/>
</dbReference>
<comment type="similarity">
    <text evidence="1">Belongs to the sigma-70 factor family. ECF subfamily.</text>
</comment>
<dbReference type="Gene3D" id="1.10.1740.10">
    <property type="match status" value="1"/>
</dbReference>
<evidence type="ECO:0000259" key="5">
    <source>
        <dbReference type="Pfam" id="PF04542"/>
    </source>
</evidence>
<protein>
    <recommendedName>
        <fullName evidence="9">Sigma-70 family RNA polymerase sigma factor</fullName>
    </recommendedName>
</protein>
<dbReference type="Pfam" id="PF04542">
    <property type="entry name" value="Sigma70_r2"/>
    <property type="match status" value="1"/>
</dbReference>
<dbReference type="SUPFAM" id="SSF88946">
    <property type="entry name" value="Sigma2 domain of RNA polymerase sigma factors"/>
    <property type="match status" value="1"/>
</dbReference>
<comment type="caution">
    <text evidence="7">The sequence shown here is derived from an EMBL/GenBank/DDBJ whole genome shotgun (WGS) entry which is preliminary data.</text>
</comment>
<evidence type="ECO:0000256" key="2">
    <source>
        <dbReference type="ARBA" id="ARBA00023015"/>
    </source>
</evidence>
<dbReference type="InterPro" id="IPR013325">
    <property type="entry name" value="RNA_pol_sigma_r2"/>
</dbReference>
<dbReference type="Pfam" id="PF08281">
    <property type="entry name" value="Sigma70_r4_2"/>
    <property type="match status" value="1"/>
</dbReference>
<dbReference type="GO" id="GO:0016987">
    <property type="term" value="F:sigma factor activity"/>
    <property type="evidence" value="ECO:0007669"/>
    <property type="project" value="UniProtKB-KW"/>
</dbReference>
<dbReference type="NCBIfam" id="TIGR02937">
    <property type="entry name" value="sigma70-ECF"/>
    <property type="match status" value="1"/>
</dbReference>
<dbReference type="EMBL" id="LSTV01000002">
    <property type="protein sequence ID" value="OAH50398.1"/>
    <property type="molecule type" value="Genomic_DNA"/>
</dbReference>
<gene>
    <name evidence="7" type="ORF">AYL44_08040</name>
</gene>
<sequence>MEAAVRAHAPDLLAYFARRVRSESDAADLLADTLLALWRRASSLPPADDDVRPWMFSFARGILLHHFRGATRRHALADRLRDALAGTANPGFADTHEYDELLRAVRALDSVDRDIIGLVHWEGFSLIEVSRILRMKQGTVRSRYHRAKTRLRKQLEDQPHASTPIGSHPG</sequence>
<reference evidence="7 8" key="1">
    <citation type="submission" date="2016-02" db="EMBL/GenBank/DDBJ databases">
        <authorList>
            <person name="Wen L."/>
            <person name="He K."/>
            <person name="Yang H."/>
        </authorList>
    </citation>
    <scope>NUCLEOTIDE SEQUENCE [LARGE SCALE GENOMIC DNA]</scope>
    <source>
        <strain evidence="7 8">CD11_3</strain>
    </source>
</reference>
<dbReference type="SUPFAM" id="SSF88659">
    <property type="entry name" value="Sigma3 and sigma4 domains of RNA polymerase sigma factors"/>
    <property type="match status" value="1"/>
</dbReference>
<accession>A0A177KAF8</accession>
<dbReference type="GO" id="GO:0003677">
    <property type="term" value="F:DNA binding"/>
    <property type="evidence" value="ECO:0007669"/>
    <property type="project" value="InterPro"/>
</dbReference>
<evidence type="ECO:0000313" key="7">
    <source>
        <dbReference type="EMBL" id="OAH50398.1"/>
    </source>
</evidence>
<dbReference type="Proteomes" id="UP000076998">
    <property type="component" value="Unassembled WGS sequence"/>
</dbReference>
<dbReference type="InterPro" id="IPR013324">
    <property type="entry name" value="RNA_pol_sigma_r3/r4-like"/>
</dbReference>
<keyword evidence="3" id="KW-0731">Sigma factor</keyword>
<feature type="domain" description="RNA polymerase sigma-70 region 2" evidence="5">
    <location>
        <begin position="5"/>
        <end position="72"/>
    </location>
</feature>
<organism evidence="7 8">
    <name type="scientific">Microbacterium oleivorans</name>
    <dbReference type="NCBI Taxonomy" id="273677"/>
    <lineage>
        <taxon>Bacteria</taxon>
        <taxon>Bacillati</taxon>
        <taxon>Actinomycetota</taxon>
        <taxon>Actinomycetes</taxon>
        <taxon>Micrococcales</taxon>
        <taxon>Microbacteriaceae</taxon>
        <taxon>Microbacterium</taxon>
    </lineage>
</organism>
<evidence type="ECO:0000256" key="4">
    <source>
        <dbReference type="ARBA" id="ARBA00023163"/>
    </source>
</evidence>
<keyword evidence="4" id="KW-0804">Transcription</keyword>
<evidence type="ECO:0000313" key="8">
    <source>
        <dbReference type="Proteomes" id="UP000076998"/>
    </source>
</evidence>
<keyword evidence="2" id="KW-0805">Transcription regulation</keyword>
<dbReference type="InterPro" id="IPR039425">
    <property type="entry name" value="RNA_pol_sigma-70-like"/>
</dbReference>
<dbReference type="Gene3D" id="1.10.10.10">
    <property type="entry name" value="Winged helix-like DNA-binding domain superfamily/Winged helix DNA-binding domain"/>
    <property type="match status" value="1"/>
</dbReference>
<proteinExistence type="inferred from homology"/>
<dbReference type="AlphaFoldDB" id="A0A177KAF8"/>
<dbReference type="PANTHER" id="PTHR43133">
    <property type="entry name" value="RNA POLYMERASE ECF-TYPE SIGMA FACTO"/>
    <property type="match status" value="1"/>
</dbReference>
<evidence type="ECO:0000259" key="6">
    <source>
        <dbReference type="Pfam" id="PF08281"/>
    </source>
</evidence>
<dbReference type="CDD" id="cd06171">
    <property type="entry name" value="Sigma70_r4"/>
    <property type="match status" value="1"/>
</dbReference>
<evidence type="ECO:0008006" key="9">
    <source>
        <dbReference type="Google" id="ProtNLM"/>
    </source>
</evidence>
<feature type="domain" description="RNA polymerase sigma factor 70 region 4 type 2" evidence="6">
    <location>
        <begin position="99"/>
        <end position="151"/>
    </location>
</feature>
<evidence type="ECO:0000256" key="1">
    <source>
        <dbReference type="ARBA" id="ARBA00010641"/>
    </source>
</evidence>
<evidence type="ECO:0000256" key="3">
    <source>
        <dbReference type="ARBA" id="ARBA00023082"/>
    </source>
</evidence>
<dbReference type="PANTHER" id="PTHR43133:SF25">
    <property type="entry name" value="RNA POLYMERASE SIGMA FACTOR RFAY-RELATED"/>
    <property type="match status" value="1"/>
</dbReference>
<dbReference type="InterPro" id="IPR013249">
    <property type="entry name" value="RNA_pol_sigma70_r4_t2"/>
</dbReference>